<dbReference type="PANTHER" id="PTHR36115">
    <property type="entry name" value="PROLINE-RICH ANTIGEN HOMOLOG-RELATED"/>
    <property type="match status" value="1"/>
</dbReference>
<feature type="domain" description="RDD" evidence="7">
    <location>
        <begin position="6"/>
        <end position="161"/>
    </location>
</feature>
<evidence type="ECO:0000256" key="5">
    <source>
        <dbReference type="ARBA" id="ARBA00023136"/>
    </source>
</evidence>
<feature type="transmembrane region" description="Helical" evidence="6">
    <location>
        <begin position="92"/>
        <end position="110"/>
    </location>
</feature>
<feature type="transmembrane region" description="Helical" evidence="6">
    <location>
        <begin position="130"/>
        <end position="148"/>
    </location>
</feature>
<keyword evidence="4 6" id="KW-1133">Transmembrane helix</keyword>
<dbReference type="RefSeq" id="WP_246068216.1">
    <property type="nucleotide sequence ID" value="NZ_JBHTGQ010000048.1"/>
</dbReference>
<feature type="transmembrane region" description="Helical" evidence="6">
    <location>
        <begin position="12"/>
        <end position="30"/>
    </location>
</feature>
<dbReference type="InterPro" id="IPR010432">
    <property type="entry name" value="RDD"/>
</dbReference>
<keyword evidence="5 6" id="KW-0472">Membrane</keyword>
<keyword evidence="2" id="KW-1003">Cell membrane</keyword>
<evidence type="ECO:0000259" key="7">
    <source>
        <dbReference type="Pfam" id="PF06271"/>
    </source>
</evidence>
<feature type="transmembrane region" description="Helical" evidence="6">
    <location>
        <begin position="50"/>
        <end position="71"/>
    </location>
</feature>
<evidence type="ECO:0000313" key="8">
    <source>
        <dbReference type="EMBL" id="MFC7751556.1"/>
    </source>
</evidence>
<dbReference type="PANTHER" id="PTHR36115:SF4">
    <property type="entry name" value="MEMBRANE PROTEIN"/>
    <property type="match status" value="1"/>
</dbReference>
<dbReference type="InterPro" id="IPR051791">
    <property type="entry name" value="Pra-immunoreactive"/>
</dbReference>
<accession>A0ABW2V8K3</accession>
<dbReference type="EMBL" id="JBHTGQ010000048">
    <property type="protein sequence ID" value="MFC7751556.1"/>
    <property type="molecule type" value="Genomic_DNA"/>
</dbReference>
<evidence type="ECO:0000256" key="6">
    <source>
        <dbReference type="SAM" id="Phobius"/>
    </source>
</evidence>
<evidence type="ECO:0000313" key="9">
    <source>
        <dbReference type="Proteomes" id="UP001596528"/>
    </source>
</evidence>
<proteinExistence type="predicted"/>
<name>A0ABW2V8K3_9BACL</name>
<dbReference type="Proteomes" id="UP001596528">
    <property type="component" value="Unassembled WGS sequence"/>
</dbReference>
<comment type="subcellular location">
    <subcellularLocation>
        <location evidence="1">Cell membrane</location>
        <topology evidence="1">Multi-pass membrane protein</topology>
    </subcellularLocation>
</comment>
<evidence type="ECO:0000256" key="2">
    <source>
        <dbReference type="ARBA" id="ARBA00022475"/>
    </source>
</evidence>
<dbReference type="Pfam" id="PF06271">
    <property type="entry name" value="RDD"/>
    <property type="match status" value="1"/>
</dbReference>
<keyword evidence="9" id="KW-1185">Reference proteome</keyword>
<evidence type="ECO:0000256" key="3">
    <source>
        <dbReference type="ARBA" id="ARBA00022692"/>
    </source>
</evidence>
<comment type="caution">
    <text evidence="8">The sequence shown here is derived from an EMBL/GenBank/DDBJ whole genome shotgun (WGS) entry which is preliminary data.</text>
</comment>
<protein>
    <submittedName>
        <fullName evidence="8">RDD family protein</fullName>
    </submittedName>
</protein>
<organism evidence="8 9">
    <name type="scientific">Paenibacillus thermoaerophilus</name>
    <dbReference type="NCBI Taxonomy" id="1215385"/>
    <lineage>
        <taxon>Bacteria</taxon>
        <taxon>Bacillati</taxon>
        <taxon>Bacillota</taxon>
        <taxon>Bacilli</taxon>
        <taxon>Bacillales</taxon>
        <taxon>Paenibacillaceae</taxon>
        <taxon>Paenibacillus</taxon>
    </lineage>
</organism>
<evidence type="ECO:0000256" key="1">
    <source>
        <dbReference type="ARBA" id="ARBA00004651"/>
    </source>
</evidence>
<evidence type="ECO:0000256" key="4">
    <source>
        <dbReference type="ARBA" id="ARBA00022989"/>
    </source>
</evidence>
<reference evidence="9" key="1">
    <citation type="journal article" date="2019" name="Int. J. Syst. Evol. Microbiol.">
        <title>The Global Catalogue of Microorganisms (GCM) 10K type strain sequencing project: providing services to taxonomists for standard genome sequencing and annotation.</title>
        <authorList>
            <consortium name="The Broad Institute Genomics Platform"/>
            <consortium name="The Broad Institute Genome Sequencing Center for Infectious Disease"/>
            <person name="Wu L."/>
            <person name="Ma J."/>
        </authorList>
    </citation>
    <scope>NUCLEOTIDE SEQUENCE [LARGE SCALE GENOMIC DNA]</scope>
    <source>
        <strain evidence="9">JCM 18657</strain>
    </source>
</reference>
<sequence length="184" mass="21361">MVKLTARRLLAYWLDMTLTACLLIGAQLLLYTMFSGFPFDYLDRGYEIELWVLATFSMPVWMYFIWSELSLRKTIGKQLLGLKVISEKGPRLTFLQVLVRTFIKLLPWELTHLIILVPEPWWGADEPANVLWIYLPNAMMILYIAVLLSGRGVKGLHDYPARTGVVHDAKARRRMERGERRGSM</sequence>
<gene>
    <name evidence="8" type="ORF">ACFQWB_16690</name>
</gene>
<keyword evidence="3 6" id="KW-0812">Transmembrane</keyword>